<evidence type="ECO:0000256" key="5">
    <source>
        <dbReference type="ARBA" id="ARBA00022692"/>
    </source>
</evidence>
<keyword evidence="10" id="KW-0472">Membrane</keyword>
<keyword evidence="6" id="KW-1000">Mitochondrion outer membrane</keyword>
<dbReference type="PANTHER" id="PTHR32409">
    <property type="entry name" value="MITOCHONDRIAL IMPORT RECEPTOR SUBUNIT TOM20-1-RELATED"/>
    <property type="match status" value="1"/>
</dbReference>
<dbReference type="InterPro" id="IPR010547">
    <property type="entry name" value="TOM20_imprt_rcpt"/>
</dbReference>
<keyword evidence="9" id="KW-0496">Mitochondrion</keyword>
<gene>
    <name evidence="11" type="ORF">VFH_V174320</name>
</gene>
<keyword evidence="12" id="KW-1185">Reference proteome</keyword>
<keyword evidence="7" id="KW-0653">Protein transport</keyword>
<evidence type="ECO:0000313" key="12">
    <source>
        <dbReference type="Proteomes" id="UP001157006"/>
    </source>
</evidence>
<comment type="function">
    <text evidence="1">Central component of the receptor complex responsible for the recognition and translocation of cytosolically synthesized mitochondrial preproteins. Together with TOM22 functions as the transit peptide receptor at the surface of the mitochondrion outer membrane and facilitates the movement of preproteins into the translocation pore.</text>
</comment>
<evidence type="ECO:0000256" key="2">
    <source>
        <dbReference type="ARBA" id="ARBA00004572"/>
    </source>
</evidence>
<dbReference type="GO" id="GO:0045040">
    <property type="term" value="P:protein insertion into mitochondrial outer membrane"/>
    <property type="evidence" value="ECO:0007669"/>
    <property type="project" value="InterPro"/>
</dbReference>
<dbReference type="Pfam" id="PF06552">
    <property type="entry name" value="TOM20_plant"/>
    <property type="match status" value="1"/>
</dbReference>
<evidence type="ECO:0000256" key="9">
    <source>
        <dbReference type="ARBA" id="ARBA00023128"/>
    </source>
</evidence>
<evidence type="ECO:0000313" key="11">
    <source>
        <dbReference type="EMBL" id="CAI8615342.1"/>
    </source>
</evidence>
<accession>A0AAV1B1P7</accession>
<dbReference type="Proteomes" id="UP001157006">
    <property type="component" value="Chromosome 5"/>
</dbReference>
<name>A0AAV1B1P7_VICFA</name>
<evidence type="ECO:0000256" key="1">
    <source>
        <dbReference type="ARBA" id="ARBA00003450"/>
    </source>
</evidence>
<dbReference type="Gene3D" id="1.25.40.10">
    <property type="entry name" value="Tetratricopeptide repeat domain"/>
    <property type="match status" value="1"/>
</dbReference>
<evidence type="ECO:0000256" key="7">
    <source>
        <dbReference type="ARBA" id="ARBA00022927"/>
    </source>
</evidence>
<sequence length="113" mass="12760">MTQEAISKLQEAISLNPIKHDPFWCLGNALTSQAFLNPDPDEAKVHFDRASATTISRVGQAFFIFWCEDSKEKEGQRFEVQHIWMDNLGCWHCYMGGVSKIKPSATNVALIKS</sequence>
<dbReference type="PANTHER" id="PTHR32409:SF3">
    <property type="entry name" value="MITOCHONDRIAL IMPORT RECEPTOR SUBUNIT TOM20-1-RELATED"/>
    <property type="match status" value="1"/>
</dbReference>
<dbReference type="EMBL" id="OX451740">
    <property type="protein sequence ID" value="CAI8615342.1"/>
    <property type="molecule type" value="Genomic_DNA"/>
</dbReference>
<evidence type="ECO:0000256" key="6">
    <source>
        <dbReference type="ARBA" id="ARBA00022787"/>
    </source>
</evidence>
<evidence type="ECO:0000256" key="8">
    <source>
        <dbReference type="ARBA" id="ARBA00022989"/>
    </source>
</evidence>
<evidence type="ECO:0000256" key="3">
    <source>
        <dbReference type="ARBA" id="ARBA00005792"/>
    </source>
</evidence>
<protein>
    <submittedName>
        <fullName evidence="11">Uncharacterized protein</fullName>
    </submittedName>
</protein>
<organism evidence="11 12">
    <name type="scientific">Vicia faba</name>
    <name type="common">Broad bean</name>
    <name type="synonym">Faba vulgaris</name>
    <dbReference type="NCBI Taxonomy" id="3906"/>
    <lineage>
        <taxon>Eukaryota</taxon>
        <taxon>Viridiplantae</taxon>
        <taxon>Streptophyta</taxon>
        <taxon>Embryophyta</taxon>
        <taxon>Tracheophyta</taxon>
        <taxon>Spermatophyta</taxon>
        <taxon>Magnoliopsida</taxon>
        <taxon>eudicotyledons</taxon>
        <taxon>Gunneridae</taxon>
        <taxon>Pentapetalae</taxon>
        <taxon>rosids</taxon>
        <taxon>fabids</taxon>
        <taxon>Fabales</taxon>
        <taxon>Fabaceae</taxon>
        <taxon>Papilionoideae</taxon>
        <taxon>50 kb inversion clade</taxon>
        <taxon>NPAAA clade</taxon>
        <taxon>Hologalegina</taxon>
        <taxon>IRL clade</taxon>
        <taxon>Fabeae</taxon>
        <taxon>Vicia</taxon>
    </lineage>
</organism>
<proteinExistence type="inferred from homology"/>
<dbReference type="GO" id="GO:0015031">
    <property type="term" value="P:protein transport"/>
    <property type="evidence" value="ECO:0007669"/>
    <property type="project" value="UniProtKB-KW"/>
</dbReference>
<reference evidence="11 12" key="1">
    <citation type="submission" date="2023-01" db="EMBL/GenBank/DDBJ databases">
        <authorList>
            <person name="Kreplak J."/>
        </authorList>
    </citation>
    <scope>NUCLEOTIDE SEQUENCE [LARGE SCALE GENOMIC DNA]</scope>
</reference>
<keyword evidence="5" id="KW-0812">Transmembrane</keyword>
<keyword evidence="4" id="KW-0813">Transport</keyword>
<dbReference type="InterPro" id="IPR011990">
    <property type="entry name" value="TPR-like_helical_dom_sf"/>
</dbReference>
<comment type="subcellular location">
    <subcellularLocation>
        <location evidence="2">Mitochondrion outer membrane</location>
        <topology evidence="2">Single-pass membrane protein</topology>
    </subcellularLocation>
</comment>
<comment type="similarity">
    <text evidence="3">Belongs to the Tom20 family.</text>
</comment>
<dbReference type="GO" id="GO:0005742">
    <property type="term" value="C:mitochondrial outer membrane translocase complex"/>
    <property type="evidence" value="ECO:0007669"/>
    <property type="project" value="InterPro"/>
</dbReference>
<keyword evidence="8" id="KW-1133">Transmembrane helix</keyword>
<evidence type="ECO:0000256" key="4">
    <source>
        <dbReference type="ARBA" id="ARBA00022448"/>
    </source>
</evidence>
<dbReference type="AlphaFoldDB" id="A0AAV1B1P7"/>
<evidence type="ECO:0000256" key="10">
    <source>
        <dbReference type="ARBA" id="ARBA00023136"/>
    </source>
</evidence>